<dbReference type="OrthoDB" id="381190at2759"/>
<evidence type="ECO:0000256" key="12">
    <source>
        <dbReference type="SAM" id="MobiDB-lite"/>
    </source>
</evidence>
<dbReference type="PROSITE" id="PS00916">
    <property type="entry name" value="PI3_4_KINASE_2"/>
    <property type="match status" value="1"/>
</dbReference>
<dbReference type="InterPro" id="IPR011009">
    <property type="entry name" value="Kinase-like_dom_sf"/>
</dbReference>
<proteinExistence type="inferred from homology"/>
<protein>
    <recommendedName>
        <fullName evidence="2">Serine/threonine-protein kinase TEL1</fullName>
    </recommendedName>
    <alternativeName>
        <fullName evidence="7">ATM homolog</fullName>
    </alternativeName>
    <alternativeName>
        <fullName evidence="9 10">DNA-damage checkpoint kinase TEL1</fullName>
    </alternativeName>
    <alternativeName>
        <fullName evidence="3">Serine/threonine-protein kinase tel1</fullName>
    </alternativeName>
    <alternativeName>
        <fullName evidence="8">Telomere length regulation protein 1</fullName>
    </alternativeName>
</protein>
<dbReference type="CDD" id="cd05171">
    <property type="entry name" value="PIKKc_ATM"/>
    <property type="match status" value="1"/>
</dbReference>
<feature type="region of interest" description="Disordered" evidence="12">
    <location>
        <begin position="193"/>
        <end position="229"/>
    </location>
</feature>
<comment type="catalytic activity">
    <reaction evidence="11">
        <text>L-threonyl-[protein] + ATP = O-phospho-L-threonyl-[protein] + ADP + H(+)</text>
        <dbReference type="Rhea" id="RHEA:46608"/>
        <dbReference type="Rhea" id="RHEA-COMP:11060"/>
        <dbReference type="Rhea" id="RHEA-COMP:11605"/>
        <dbReference type="ChEBI" id="CHEBI:15378"/>
        <dbReference type="ChEBI" id="CHEBI:30013"/>
        <dbReference type="ChEBI" id="CHEBI:30616"/>
        <dbReference type="ChEBI" id="CHEBI:61977"/>
        <dbReference type="ChEBI" id="CHEBI:456216"/>
        <dbReference type="EC" id="2.7.11.1"/>
    </reaction>
</comment>
<feature type="non-terminal residue" evidence="15">
    <location>
        <position position="1"/>
    </location>
</feature>
<evidence type="ECO:0000256" key="11">
    <source>
        <dbReference type="ARBA" id="ARBA00047899"/>
    </source>
</evidence>
<dbReference type="InterPro" id="IPR044107">
    <property type="entry name" value="PIKKc_ATM"/>
</dbReference>
<feature type="region of interest" description="Disordered" evidence="12">
    <location>
        <begin position="576"/>
        <end position="595"/>
    </location>
</feature>
<evidence type="ECO:0000256" key="3">
    <source>
        <dbReference type="ARBA" id="ARBA00020288"/>
    </source>
</evidence>
<feature type="compositionally biased region" description="Low complexity" evidence="12">
    <location>
        <begin position="576"/>
        <end position="586"/>
    </location>
</feature>
<dbReference type="SMART" id="SM00146">
    <property type="entry name" value="PI3Kc"/>
    <property type="match status" value="1"/>
</dbReference>
<keyword evidence="6" id="KW-0418">Kinase</keyword>
<dbReference type="PROSITE" id="PS51189">
    <property type="entry name" value="FAT"/>
    <property type="match status" value="1"/>
</dbReference>
<reference evidence="15 16" key="1">
    <citation type="journal article" date="2015" name="Fungal Genet. Biol.">
        <title>Evolution of novel wood decay mechanisms in Agaricales revealed by the genome sequences of Fistulina hepatica and Cylindrobasidium torrendii.</title>
        <authorList>
            <person name="Floudas D."/>
            <person name="Held B.W."/>
            <person name="Riley R."/>
            <person name="Nagy L.G."/>
            <person name="Koehler G."/>
            <person name="Ransdell A.S."/>
            <person name="Younus H."/>
            <person name="Chow J."/>
            <person name="Chiniquy J."/>
            <person name="Lipzen A."/>
            <person name="Tritt A."/>
            <person name="Sun H."/>
            <person name="Haridas S."/>
            <person name="LaButti K."/>
            <person name="Ohm R.A."/>
            <person name="Kues U."/>
            <person name="Blanchette R.A."/>
            <person name="Grigoriev I.V."/>
            <person name="Minto R.E."/>
            <person name="Hibbett D.S."/>
        </authorList>
    </citation>
    <scope>NUCLEOTIDE SEQUENCE [LARGE SCALE GENOMIC DNA]</scope>
    <source>
        <strain evidence="15 16">ATCC 64428</strain>
    </source>
</reference>
<keyword evidence="16" id="KW-1185">Reference proteome</keyword>
<dbReference type="Pfam" id="PF11640">
    <property type="entry name" value="TAN"/>
    <property type="match status" value="1"/>
</dbReference>
<dbReference type="InterPro" id="IPR021668">
    <property type="entry name" value="TAN"/>
</dbReference>
<dbReference type="GO" id="GO:0006281">
    <property type="term" value="P:DNA repair"/>
    <property type="evidence" value="ECO:0007669"/>
    <property type="project" value="InterPro"/>
</dbReference>
<dbReference type="PANTHER" id="PTHR37079">
    <property type="entry name" value="SERINE/THREONINE-PROTEIN KINASE ATM"/>
    <property type="match status" value="1"/>
</dbReference>
<keyword evidence="5" id="KW-0808">Transferase</keyword>
<dbReference type="SMART" id="SM01342">
    <property type="entry name" value="TAN"/>
    <property type="match status" value="1"/>
</dbReference>
<dbReference type="InterPro" id="IPR036940">
    <property type="entry name" value="PI3/4_kinase_cat_sf"/>
</dbReference>
<evidence type="ECO:0000256" key="4">
    <source>
        <dbReference type="ARBA" id="ARBA00022527"/>
    </source>
</evidence>
<dbReference type="EMBL" id="KN881618">
    <property type="protein sequence ID" value="KIY53338.1"/>
    <property type="molecule type" value="Genomic_DNA"/>
</dbReference>
<dbReference type="InterPro" id="IPR018936">
    <property type="entry name" value="PI3/4_kinase_CS"/>
</dbReference>
<evidence type="ECO:0000313" key="15">
    <source>
        <dbReference type="EMBL" id="KIY53338.1"/>
    </source>
</evidence>
<evidence type="ECO:0000256" key="6">
    <source>
        <dbReference type="ARBA" id="ARBA00022777"/>
    </source>
</evidence>
<dbReference type="SUPFAM" id="SSF56112">
    <property type="entry name" value="Protein kinase-like (PK-like)"/>
    <property type="match status" value="1"/>
</dbReference>
<dbReference type="InterPro" id="IPR038980">
    <property type="entry name" value="ATM_plant"/>
</dbReference>
<evidence type="ECO:0000256" key="2">
    <source>
        <dbReference type="ARBA" id="ARBA00014619"/>
    </source>
</evidence>
<evidence type="ECO:0000256" key="9">
    <source>
        <dbReference type="ARBA" id="ARBA00031460"/>
    </source>
</evidence>
<organism evidence="15 16">
    <name type="scientific">Fistulina hepatica ATCC 64428</name>
    <dbReference type="NCBI Taxonomy" id="1128425"/>
    <lineage>
        <taxon>Eukaryota</taxon>
        <taxon>Fungi</taxon>
        <taxon>Dikarya</taxon>
        <taxon>Basidiomycota</taxon>
        <taxon>Agaricomycotina</taxon>
        <taxon>Agaricomycetes</taxon>
        <taxon>Agaricomycetidae</taxon>
        <taxon>Agaricales</taxon>
        <taxon>Fistulinaceae</taxon>
        <taxon>Fistulina</taxon>
    </lineage>
</organism>
<dbReference type="GO" id="GO:0004674">
    <property type="term" value="F:protein serine/threonine kinase activity"/>
    <property type="evidence" value="ECO:0007669"/>
    <property type="project" value="UniProtKB-KW"/>
</dbReference>
<evidence type="ECO:0000313" key="16">
    <source>
        <dbReference type="Proteomes" id="UP000054144"/>
    </source>
</evidence>
<dbReference type="Pfam" id="PF00454">
    <property type="entry name" value="PI3_PI4_kinase"/>
    <property type="match status" value="1"/>
</dbReference>
<feature type="region of interest" description="Disordered" evidence="12">
    <location>
        <begin position="2514"/>
        <end position="2534"/>
    </location>
</feature>
<evidence type="ECO:0000256" key="5">
    <source>
        <dbReference type="ARBA" id="ARBA00022679"/>
    </source>
</evidence>
<sequence length="2995" mass="337453">VNPVYAAIEDISSGKVRQRQEGISALTQLLDNGIVDKWIKNDSSTSTRTSKLARIFNAIYDGAVAERTAFMSSGSSSKAASRAKAADGRLSAIALLLRNFTEKNMLLLVEERLIESHLSSLSKLLVYQGQLVAPAALAMLKAFDSLLSCPQVFSALDATRDKRWHSLLQVSLNILLGQPIDAELDAFDVEGDEGEDSEMDVHSDANSVGTSAKRRHASQRPGQHAKRAKLNVPLSQEQIACASLLKTLLSVSPNPLYDTKSNDDLTSVILGRFRQLLRMCSSDSSLHMDILSALLSVLPTLTLNHMSLIQDFAASCWSDLVSLWGTKTHFIKETLLAIFQYLLPYHTTLTPDKWAHDVAKLCSCLRGAHDRNTKWDAQSLSLDALRLEVEEDIENLAPFQTHTFRAGHNFDSDQAITWVMLDLQAQCTRKLYSIRDSMAIASQSSFQTQRHRALDPIRLVLQAVDHKSSEFPLQSLLFIIIRCWHALEDDLQTEIAQSLLRHASRQDHLLNWVLLCLAAIVQSERCLPEGVSPSRSRLRIGWDQVWQNAICRISVPAVCRVACHLALIILTAATPSDSPTAAETSPRSPDVDLFSSHRTTSDLENLTRNFSTQQPLYPYDSICLFLAKAIQWSSRDRRLYRLRLGDEVLTWLIDVSKAKPPSTCLNTTNDLLYLLALSCDLNKVDPHLTVCRYDLPDTLLIRATKTFEQGRSLRNFQVEAQLPLFRKPAVEVDGPMSASHIAPCERSPSQTRVSDFHREQLKALLEVLEIQSTGGMRWTNVEFEHATRVALLALLFQTLLSYNGVQNDRLVCRDAAKLILGLGQLALKGDVEADRVAALMTGLESLVSTQEITAFERGQSLNIGLIHPGPSSGLKDNMLPNDVDELTSGPTVRMRKDFLSTLWQDKEHASILVFMRSMLHRLVNTNAGARATGMLEVEDDEFGGTGTTLPTHVDGSAILAPACGVCIAYIASVPVFHSASGQATRDPGLFAFMKDLLERDIKGFLSIVPYYIEQLYNGTLELIQDQIVQIIDAFRDLVLEAQDYSEDKQALVTAVHFLHSTMPAWLKFDSRYLAGIGAVYLDLEQMVMRTPVDWTVSNAFADFLRSFLHADPRQVVYDQFDLDNSHKTSPRVLLLNLLKDRDFRVRCRAARLSVHILSLATYLNKRVMTLYEHFVNSWARDQTLYEEILSRLLSQGNLMIFETFARRGAYWHVLELVIYSERYVKHANTVLLSVVRRLGMPSLSKLFDVYAPQVANAAAQQTAINLDFSSKIDPFLIGYPDRLSYLRASYRAFATTYISQDCLHGEAGQRLFTGHCRALRKSIEEGISECFPEIVACAVPCWIYEHGLDGDGVERLSQVMVGLTRLDKEKFFNKLNENMPSVLFALLRLLTDDVDYAQSAHALTLMQEGAAEVFERLLGTQQRNASGDADLPAYSPEIISNSLWYFFSVCLGPNADTIAITYHVTRRLFFDILQAPFVNQQLRSVNALCFWVACNHKHFEDRVVLRALIQGATILLSQVELATSARSILDWAFEILQRAQARDEAIPSIILRMAYIAEDYALDSHPHRRSLGISISSWIDERLCALHDNPLFQSQVMRILPAWPRLSLPRLAELHAGLEPEAFVSFLQDTRIAANKFSVVQKLRDFAVGGQYDPAYFGSTDFWLFREAIPSKAPLDDADIDAFVTLLSKTNGPIRTFHDGLLDSDQEQNLYWRRAGGRINVSLDSQKPYSPHADLIVRLFVMLESDVASRSQLAYNTLLLVITISHLAINDVRSLASDYQRELGHLQAYPATPIQRPAQSLAVLSSEAYVERADQFSDWVMSLADLLSGVLFAFDPFYGQLQDILRSDVDFAEQALPVFVHQLLIMTKTTSEQKDCDFHASLSNYFTAVLKRSTSSRESVRSVVEIILHLRKLCPDENDVLSFNKWLDIDFILLSRSAVSYGAYTTALLFLDMAWDTDPKFSTTLANDILYNIYSHIDEPDGFYSVQAVNLDESLKRRFAHEKQWEHAFRFHGAAFENDPLNVNAIRSLATTFYSLGLDRMAMALLQSAPLNGSMTDFNSGATVDYALGWRTGIWDLPELPGNGDVDSSLYFALRAAHRERDRQSVGSAIQRALTHDISILRTMGSENLVGLRRMVRTLLSVGQIAHWHEKSSDGFTQINAKLDFQDIECIMATRLSLIRSAQVKEARHQIGDLRNSATQALVNIESACLLCLSEAARDAGEKQIALNSITRAMSLHRVPSFEMSFEYAQVLWMEDEAESAIQQLKMMLVPSQSSTPSVDNLEKAVVQAKLGTWLSLACAEQPKTIQELYFDQAVTTVGELASATAVSKHSSVYNQCAVFADHQYQALLSSEEYSRRQLYLLRKTQELENRRKHVLASNDPSYKAMARAQVEAQKTKDMDETILNDLRASREMFLVQALHMYSLTLATSDADDMESILRFSSLWMTNFDEVHVQEGIRPSLSRIPSSKFVFLSRQLCARISPNEDTIYSIVMRMCRDHPFHCLYQLFCLQQSQPSGNRRRSDRHAAPSIGPRERAQAAGKALDILENTQGPYGYRIKVIRKLCEVSLQVCMHQWIGEKGEEHPLQDDSGVLLTIKDKPVPPMTAHIPIDPTLRYNDLATIVRYEPTFKFLGGNSWPKLCTCIASDGSKYKQLFKGWHGDDVRQDAVMEQVFELVNRILSCDKVTRRRSLSFRTYIVVPLSTQAGVIEFVTNTVQMGEWLELAHTKYRPNDMSYVEAAVRLKKIQLLPNNSSTDARRKAFDVFMKIRTRFHPVMRYFFVEKHKDPLAWFSTRLNYTRSVATTSIVGHMVGLGDRHVRNILIDQRTGEVIQIDLGVAFDQGKLLPRPEMMPFRLTADMVDGMGYPGTTGVFQRCAEETLRVLRSGSELILTVLSVFRHDPLHTWVTRADPQKRGSTVDETEQDKRVWFPNPLGIDMDSRFEEEAADRALNSVTRKLDKTMSEAAVINTLIADATDVEMLANTYYGKLFFFFFQISYW</sequence>
<feature type="compositionally biased region" description="Basic residues" evidence="12">
    <location>
        <begin position="212"/>
        <end position="229"/>
    </location>
</feature>
<dbReference type="PROSITE" id="PS50290">
    <property type="entry name" value="PI3_4_KINASE_3"/>
    <property type="match status" value="1"/>
</dbReference>
<gene>
    <name evidence="15" type="ORF">FISHEDRAFT_33482</name>
</gene>
<evidence type="ECO:0000256" key="8">
    <source>
        <dbReference type="ARBA" id="ARBA00030222"/>
    </source>
</evidence>
<dbReference type="InterPro" id="IPR000403">
    <property type="entry name" value="PI3/4_kinase_cat_dom"/>
</dbReference>
<feature type="domain" description="FAT" evidence="14">
    <location>
        <begin position="1933"/>
        <end position="2512"/>
    </location>
</feature>
<dbReference type="Gene3D" id="3.30.1010.10">
    <property type="entry name" value="Phosphatidylinositol 3-kinase Catalytic Subunit, Chain A, domain 4"/>
    <property type="match status" value="1"/>
</dbReference>
<comment type="similarity">
    <text evidence="1">Belongs to the PI3/PI4-kinase family. ATM subfamily.</text>
</comment>
<evidence type="ECO:0000259" key="13">
    <source>
        <dbReference type="PROSITE" id="PS50290"/>
    </source>
</evidence>
<dbReference type="Proteomes" id="UP000054144">
    <property type="component" value="Unassembled WGS sequence"/>
</dbReference>
<evidence type="ECO:0000259" key="14">
    <source>
        <dbReference type="PROSITE" id="PS51189"/>
    </source>
</evidence>
<dbReference type="Gene3D" id="1.10.1070.11">
    <property type="entry name" value="Phosphatidylinositol 3-/4-kinase, catalytic domain"/>
    <property type="match status" value="1"/>
</dbReference>
<dbReference type="InterPro" id="IPR014009">
    <property type="entry name" value="PIK_FAT"/>
</dbReference>
<name>A0A0D7ARA6_9AGAR</name>
<evidence type="ECO:0000256" key="1">
    <source>
        <dbReference type="ARBA" id="ARBA00010769"/>
    </source>
</evidence>
<accession>A0A0D7ARA6</accession>
<keyword evidence="4" id="KW-0723">Serine/threonine-protein kinase</keyword>
<feature type="domain" description="PI3K/PI4K catalytic" evidence="13">
    <location>
        <begin position="2623"/>
        <end position="2951"/>
    </location>
</feature>
<evidence type="ECO:0000256" key="7">
    <source>
        <dbReference type="ARBA" id="ARBA00030020"/>
    </source>
</evidence>
<dbReference type="PANTHER" id="PTHR37079:SF4">
    <property type="entry name" value="SERINE_THREONINE-PROTEIN KINASE ATM"/>
    <property type="match status" value="1"/>
</dbReference>
<evidence type="ECO:0000256" key="10">
    <source>
        <dbReference type="ARBA" id="ARBA00032467"/>
    </source>
</evidence>